<accession>E6PZQ2</accession>
<organism evidence="1">
    <name type="scientific">mine drainage metagenome</name>
    <dbReference type="NCBI Taxonomy" id="410659"/>
    <lineage>
        <taxon>unclassified sequences</taxon>
        <taxon>metagenomes</taxon>
        <taxon>ecological metagenomes</taxon>
    </lineage>
</organism>
<sequence>MRNYLAKWTKSIAPQSAIAVILCAAAGRAALSQASNQPTPQVRTQHSILLDVTATDPNGKPDTTLNPFDFHILDNGAPQKLLAMQKGGLSLAGARPPMEMVIVLDAVNCSFVKMQLERQDVENFLHSRGGKLPIPTRIVILTDTKMDVLPEASQDGNALAKFIEQAPNPVHSLRFEAGYYGEMDRATWSLDHLSKLATLEARQPGRKLVIWISHGWHPLARDYLAMSKEDLERDFRMVETLTDGLLEARITLDSIDPILDLPGENLTYYRTFLKPPKRYEEADTPDLMLQVLATHSGGDVLQESTNIQGEIEQAMRAMDAWYTLAYTPSSPIEPNQFHAVSVNTGKDVVHAPMGYYSQPQ</sequence>
<name>E6PZQ2_9ZZZZ</name>
<protein>
    <recommendedName>
        <fullName evidence="2">VWFA domain-containing protein</fullName>
    </recommendedName>
</protein>
<dbReference type="EMBL" id="CABN01000132">
    <property type="protein sequence ID" value="CBI00411.1"/>
    <property type="molecule type" value="Genomic_DNA"/>
</dbReference>
<evidence type="ECO:0000313" key="1">
    <source>
        <dbReference type="EMBL" id="CBI00411.1"/>
    </source>
</evidence>
<dbReference type="InterPro" id="IPR017802">
    <property type="entry name" value="VWFA-rel_acidobac-type"/>
</dbReference>
<gene>
    <name evidence="1" type="ORF">CARN3_1436</name>
</gene>
<reference evidence="1" key="1">
    <citation type="submission" date="2009-10" db="EMBL/GenBank/DDBJ databases">
        <title>Diversity of trophic interactions inside an arsenic-rich microbial ecosystem.</title>
        <authorList>
            <person name="Bertin P.N."/>
            <person name="Heinrich-Salmeron A."/>
            <person name="Pelletier E."/>
            <person name="Goulhen-Chollet F."/>
            <person name="Arsene-Ploetze F."/>
            <person name="Gallien S."/>
            <person name="Calteau A."/>
            <person name="Vallenet D."/>
            <person name="Casiot C."/>
            <person name="Chane-Woon-Ming B."/>
            <person name="Giloteaux L."/>
            <person name="Barakat M."/>
            <person name="Bonnefoy V."/>
            <person name="Bruneel O."/>
            <person name="Chandler M."/>
            <person name="Cleiss J."/>
            <person name="Duran R."/>
            <person name="Elbaz-Poulichet F."/>
            <person name="Fonknechten N."/>
            <person name="Lauga B."/>
            <person name="Mornico D."/>
            <person name="Ortet P."/>
            <person name="Schaeffer C."/>
            <person name="Siguier P."/>
            <person name="Alexander Thil Smith A."/>
            <person name="Van Dorsselaer A."/>
            <person name="Weissenbach J."/>
            <person name="Medigue C."/>
            <person name="Le Paslier D."/>
        </authorList>
    </citation>
    <scope>NUCLEOTIDE SEQUENCE</scope>
</reference>
<dbReference type="AlphaFoldDB" id="E6PZQ2"/>
<comment type="caution">
    <text evidence="1">The sequence shown here is derived from an EMBL/GenBank/DDBJ whole genome shotgun (WGS) entry which is preliminary data.</text>
</comment>
<evidence type="ECO:0008006" key="2">
    <source>
        <dbReference type="Google" id="ProtNLM"/>
    </source>
</evidence>
<proteinExistence type="predicted"/>
<dbReference type="NCBIfam" id="TIGR03436">
    <property type="entry name" value="acidobact_VWFA"/>
    <property type="match status" value="1"/>
</dbReference>